<dbReference type="InterPro" id="IPR006311">
    <property type="entry name" value="TAT_signal"/>
</dbReference>
<evidence type="ECO:0000256" key="3">
    <source>
        <dbReference type="ARBA" id="ARBA00022448"/>
    </source>
</evidence>
<dbReference type="PANTHER" id="PTHR30026:SF22">
    <property type="entry name" value="OUTER MEMBRANE EFFLUX PROTEIN"/>
    <property type="match status" value="1"/>
</dbReference>
<dbReference type="STRING" id="299262.BWR18_09940"/>
<dbReference type="InterPro" id="IPR051906">
    <property type="entry name" value="TolC-like"/>
</dbReference>
<proteinExistence type="inferred from homology"/>
<keyword evidence="4" id="KW-1134">Transmembrane beta strand</keyword>
<evidence type="ECO:0000256" key="6">
    <source>
        <dbReference type="ARBA" id="ARBA00023136"/>
    </source>
</evidence>
<protein>
    <submittedName>
        <fullName evidence="9">Transporter</fullName>
    </submittedName>
</protein>
<dbReference type="OrthoDB" id="9789368at2"/>
<dbReference type="Proteomes" id="UP000186336">
    <property type="component" value="Chromosome"/>
</dbReference>
<dbReference type="InterPro" id="IPR010130">
    <property type="entry name" value="T1SS_OMP_TolC"/>
</dbReference>
<dbReference type="Pfam" id="PF02321">
    <property type="entry name" value="OEP"/>
    <property type="match status" value="2"/>
</dbReference>
<reference evidence="9 10" key="1">
    <citation type="submission" date="2017-01" db="EMBL/GenBank/DDBJ databases">
        <title>Complete genome of Tateyamaria omphalii DOK1-4 isolated from seawater in Dokdo.</title>
        <authorList>
            <person name="Kim J.H."/>
            <person name="Chi W.-J."/>
        </authorList>
    </citation>
    <scope>NUCLEOTIDE SEQUENCE [LARGE SCALE GENOMIC DNA]</scope>
    <source>
        <strain evidence="9 10">DOK1-4</strain>
    </source>
</reference>
<organism evidence="9 10">
    <name type="scientific">Tateyamaria omphalii</name>
    <dbReference type="NCBI Taxonomy" id="299262"/>
    <lineage>
        <taxon>Bacteria</taxon>
        <taxon>Pseudomonadati</taxon>
        <taxon>Pseudomonadota</taxon>
        <taxon>Alphaproteobacteria</taxon>
        <taxon>Rhodobacterales</taxon>
        <taxon>Roseobacteraceae</taxon>
        <taxon>Tateyamaria</taxon>
    </lineage>
</organism>
<evidence type="ECO:0000313" key="9">
    <source>
        <dbReference type="EMBL" id="APX11960.1"/>
    </source>
</evidence>
<evidence type="ECO:0000313" key="10">
    <source>
        <dbReference type="Proteomes" id="UP000186336"/>
    </source>
</evidence>
<feature type="coiled-coil region" evidence="8">
    <location>
        <begin position="165"/>
        <end position="230"/>
    </location>
</feature>
<dbReference type="Gene3D" id="1.20.1600.10">
    <property type="entry name" value="Outer membrane efflux proteins (OEP)"/>
    <property type="match status" value="1"/>
</dbReference>
<dbReference type="GO" id="GO:1990281">
    <property type="term" value="C:efflux pump complex"/>
    <property type="evidence" value="ECO:0007669"/>
    <property type="project" value="TreeGrafter"/>
</dbReference>
<dbReference type="GO" id="GO:0015288">
    <property type="term" value="F:porin activity"/>
    <property type="evidence" value="ECO:0007669"/>
    <property type="project" value="TreeGrafter"/>
</dbReference>
<gene>
    <name evidence="9" type="ORF">BWR18_09940</name>
</gene>
<evidence type="ECO:0000256" key="7">
    <source>
        <dbReference type="ARBA" id="ARBA00023237"/>
    </source>
</evidence>
<keyword evidence="7" id="KW-0998">Cell outer membrane</keyword>
<keyword evidence="8" id="KW-0175">Coiled coil</keyword>
<dbReference type="PROSITE" id="PS51318">
    <property type="entry name" value="TAT"/>
    <property type="match status" value="1"/>
</dbReference>
<dbReference type="AlphaFoldDB" id="A0A1P8MV34"/>
<dbReference type="PANTHER" id="PTHR30026">
    <property type="entry name" value="OUTER MEMBRANE PROTEIN TOLC"/>
    <property type="match status" value="1"/>
</dbReference>
<keyword evidence="6" id="KW-0472">Membrane</keyword>
<accession>A0A1P8MV34</accession>
<keyword evidence="3" id="KW-0813">Transport</keyword>
<evidence type="ECO:0000256" key="5">
    <source>
        <dbReference type="ARBA" id="ARBA00022692"/>
    </source>
</evidence>
<dbReference type="InterPro" id="IPR003423">
    <property type="entry name" value="OMP_efflux"/>
</dbReference>
<evidence type="ECO:0000256" key="2">
    <source>
        <dbReference type="ARBA" id="ARBA00007613"/>
    </source>
</evidence>
<keyword evidence="10" id="KW-1185">Reference proteome</keyword>
<dbReference type="SUPFAM" id="SSF56954">
    <property type="entry name" value="Outer membrane efflux proteins (OEP)"/>
    <property type="match status" value="1"/>
</dbReference>
<sequence>MKTNTGRGFLKTTAWALGLATAVSFSFGGTRATADTLADALIGAYTHSGLLQQNRALLRAADEDVPIALAALRPIINWSSDLSQVFGDTTSSSTGGLTRSIDTTTISLDLTASWQLYDFGADAARVEALKETVLATRASLLNVEQALLLRAASAFFNVGRQENFVALSQNNLRLLQQELRAANDRFEVGEVTRTDVSLAEAAVAQARSNLADAERNLIQAQAEYANVVGRQPGRLAGLPALPRTETRIEAAQAVAVRSHPEMETARRQVSVNELLVNAASKDMLPVVSLSGSLSIEEEIGGEDSTEQGVIGLNVTGPIYQGGRLTALERQAIANRDAARGNLHNVRHDVQQDVVDAISDYNAARASLAASERQIRAARVAFQGVREEATLGARTTLDVLDAEQDLLDAESNRISAQADQYIAAYAVLEAMGLLTAQRLKLPVQLYDPAAYYNLVKDGPVKRSRQGQQLDRVLRALQVDD</sequence>
<evidence type="ECO:0000256" key="4">
    <source>
        <dbReference type="ARBA" id="ARBA00022452"/>
    </source>
</evidence>
<name>A0A1P8MV34_9RHOB</name>
<dbReference type="GO" id="GO:0015562">
    <property type="term" value="F:efflux transmembrane transporter activity"/>
    <property type="evidence" value="ECO:0007669"/>
    <property type="project" value="InterPro"/>
</dbReference>
<evidence type="ECO:0000256" key="1">
    <source>
        <dbReference type="ARBA" id="ARBA00004442"/>
    </source>
</evidence>
<comment type="similarity">
    <text evidence="2">Belongs to the outer membrane factor (OMF) (TC 1.B.17) family.</text>
</comment>
<keyword evidence="5" id="KW-0812">Transmembrane</keyword>
<dbReference type="KEGG" id="tom:BWR18_09940"/>
<comment type="subcellular location">
    <subcellularLocation>
        <location evidence="1">Cell outer membrane</location>
    </subcellularLocation>
</comment>
<dbReference type="NCBIfam" id="TIGR01844">
    <property type="entry name" value="type_I_sec_TolC"/>
    <property type="match status" value="1"/>
</dbReference>
<dbReference type="EMBL" id="CP019312">
    <property type="protein sequence ID" value="APX11960.1"/>
    <property type="molecule type" value="Genomic_DNA"/>
</dbReference>
<dbReference type="GO" id="GO:0009279">
    <property type="term" value="C:cell outer membrane"/>
    <property type="evidence" value="ECO:0007669"/>
    <property type="project" value="UniProtKB-SubCell"/>
</dbReference>
<evidence type="ECO:0000256" key="8">
    <source>
        <dbReference type="SAM" id="Coils"/>
    </source>
</evidence>